<dbReference type="InterPro" id="IPR002052">
    <property type="entry name" value="DNA_methylase_N6_adenine_CS"/>
</dbReference>
<dbReference type="SUPFAM" id="SSF53335">
    <property type="entry name" value="S-adenosyl-L-methionine-dependent methyltransferases"/>
    <property type="match status" value="1"/>
</dbReference>
<proteinExistence type="inferred from homology"/>
<reference evidence="7" key="1">
    <citation type="submission" date="2023-12" db="EMBL/GenBank/DDBJ databases">
        <authorList>
            <consortium name="Clinical and Environmental Microbiology Branch: Whole genome sequencing antimicrobial resistance pathogens in the healthcare setting"/>
        </authorList>
    </citation>
    <scope>NUCLEOTIDE SEQUENCE</scope>
    <source>
        <strain evidence="7">Clinical</strain>
    </source>
</reference>
<dbReference type="GO" id="GO:0008170">
    <property type="term" value="F:N-methyltransferase activity"/>
    <property type="evidence" value="ECO:0007669"/>
    <property type="project" value="InterPro"/>
</dbReference>
<dbReference type="Pfam" id="PF01555">
    <property type="entry name" value="N6_N4_Mtase"/>
    <property type="match status" value="1"/>
</dbReference>
<keyword evidence="5" id="KW-0175">Coiled coil</keyword>
<evidence type="ECO:0000259" key="6">
    <source>
        <dbReference type="Pfam" id="PF01555"/>
    </source>
</evidence>
<keyword evidence="3" id="KW-0808">Transferase</keyword>
<evidence type="ECO:0000256" key="5">
    <source>
        <dbReference type="SAM" id="Coils"/>
    </source>
</evidence>
<protein>
    <recommendedName>
        <fullName evidence="4">Methyltransferase</fullName>
        <ecNumber evidence="4">2.1.1.-</ecNumber>
    </recommendedName>
</protein>
<accession>A0AAI9D7C8</accession>
<dbReference type="GO" id="GO:0003677">
    <property type="term" value="F:DNA binding"/>
    <property type="evidence" value="ECO:0007669"/>
    <property type="project" value="InterPro"/>
</dbReference>
<dbReference type="InterPro" id="IPR002941">
    <property type="entry name" value="DNA_methylase_N4/N6"/>
</dbReference>
<feature type="domain" description="DNA methylase N-4/N-6" evidence="6">
    <location>
        <begin position="29"/>
        <end position="349"/>
    </location>
</feature>
<evidence type="ECO:0000313" key="7">
    <source>
        <dbReference type="EMBL" id="EMB2809566.1"/>
    </source>
</evidence>
<keyword evidence="2" id="KW-0489">Methyltransferase</keyword>
<dbReference type="EMBL" id="ABPNFY010000023">
    <property type="protein sequence ID" value="EMB2809566.1"/>
    <property type="molecule type" value="Genomic_DNA"/>
</dbReference>
<evidence type="ECO:0000256" key="1">
    <source>
        <dbReference type="ARBA" id="ARBA00006594"/>
    </source>
</evidence>
<name>A0AAI9D7C8_9ENTR</name>
<dbReference type="Proteomes" id="UP001289659">
    <property type="component" value="Unassembled WGS sequence"/>
</dbReference>
<sequence>MLKTTQINGAQLVCADSLQFIKTIPDNSVNLIATDPPYFGVKSNDWDNQWESDADFLGWLDEFLAEFWRILAPNGSLYMFSGSRLAAKIELLTRDRFNVLNHITWAKPSGVWRRQNKESLRTFFPATERIIFAEHYGASGYAKGQSGYASKCAELRKDVFSPLIGTFVSARQQLGISAADINAATGKKMCSHWFSSSQWQLPSLDDFNKLHGLFMQRAQVLGVACPPPFDVGYSEHEKQYADLKTQYDAVKAQYDGLKAQYESLRRPFSVTADVPYTDVWEFPPVQYYPGKHPCEKPAAMMEHIIRSSSRPGDVVADFFMGSGSTIKEALKLGRKAIGVEIEEERYLQTVEEVKEVVKKEDS</sequence>
<evidence type="ECO:0000256" key="3">
    <source>
        <dbReference type="ARBA" id="ARBA00022679"/>
    </source>
</evidence>
<dbReference type="AlphaFoldDB" id="A0AAI9D7C8"/>
<comment type="caution">
    <text evidence="7">The sequence shown here is derived from an EMBL/GenBank/DDBJ whole genome shotgun (WGS) entry which is preliminary data.</text>
</comment>
<dbReference type="EC" id="2.1.1.-" evidence="4"/>
<comment type="similarity">
    <text evidence="1 4">Belongs to the N(4)/N(6)-methyltransferase family.</text>
</comment>
<dbReference type="GO" id="GO:0032259">
    <property type="term" value="P:methylation"/>
    <property type="evidence" value="ECO:0007669"/>
    <property type="project" value="UniProtKB-KW"/>
</dbReference>
<feature type="coiled-coil region" evidence="5">
    <location>
        <begin position="233"/>
        <end position="260"/>
    </location>
</feature>
<gene>
    <name evidence="7" type="ORF">U8038_004547</name>
</gene>
<evidence type="ECO:0000256" key="2">
    <source>
        <dbReference type="ARBA" id="ARBA00022603"/>
    </source>
</evidence>
<dbReference type="PRINTS" id="PR00508">
    <property type="entry name" value="S21N4MTFRASE"/>
</dbReference>
<evidence type="ECO:0000313" key="8">
    <source>
        <dbReference type="Proteomes" id="UP001289659"/>
    </source>
</evidence>
<evidence type="ECO:0000256" key="4">
    <source>
        <dbReference type="RuleBase" id="RU362026"/>
    </source>
</evidence>
<dbReference type="RefSeq" id="WP_058676464.1">
    <property type="nucleotide sequence ID" value="NZ_JAXAZP010000035.1"/>
</dbReference>
<organism evidence="7 8">
    <name type="scientific">Enterobacter hormaechei subsp. hoffmannii</name>
    <dbReference type="NCBI Taxonomy" id="1812934"/>
    <lineage>
        <taxon>Bacteria</taxon>
        <taxon>Pseudomonadati</taxon>
        <taxon>Pseudomonadota</taxon>
        <taxon>Gammaproteobacteria</taxon>
        <taxon>Enterobacterales</taxon>
        <taxon>Enterobacteriaceae</taxon>
        <taxon>Enterobacter</taxon>
        <taxon>Enterobacter cloacae complex</taxon>
    </lineage>
</organism>
<dbReference type="PROSITE" id="PS00092">
    <property type="entry name" value="N6_MTASE"/>
    <property type="match status" value="1"/>
</dbReference>
<dbReference type="InterPro" id="IPR001091">
    <property type="entry name" value="RM_Methyltransferase"/>
</dbReference>
<dbReference type="InterPro" id="IPR029063">
    <property type="entry name" value="SAM-dependent_MTases_sf"/>
</dbReference>
<dbReference type="Gene3D" id="3.40.50.150">
    <property type="entry name" value="Vaccinia Virus protein VP39"/>
    <property type="match status" value="2"/>
</dbReference>